<organism evidence="3 4">
    <name type="scientific">Janibacter indicus</name>
    <dbReference type="NCBI Taxonomy" id="857417"/>
    <lineage>
        <taxon>Bacteria</taxon>
        <taxon>Bacillati</taxon>
        <taxon>Actinomycetota</taxon>
        <taxon>Actinomycetes</taxon>
        <taxon>Micrococcales</taxon>
        <taxon>Intrasporangiaceae</taxon>
        <taxon>Janibacter</taxon>
    </lineage>
</organism>
<name>A0A1L3MKB7_9MICO</name>
<sequence length="307" mass="34121">MTTLPRVLTRERLFATFGVTLLFLALSLSAAPDSDANICRNFGLRANCRIVFGGEKSDGTGGGKGGGRPACHRGAPEYKSVPCEDAVAGSWSNTRQCYVIEATDQPGPDHPGYREGAKLYTCTGLNDEGNVLIPRDSFWSEEPPETNNPQDLQEDLETAVGTRFRAMYPGLAPSPVPMHARFDGYRMAPVGLNVWMWPRALFDSQWDPPLVEDPDTGYFVDAGVTHVKWEMGDGTSITCGKSEPFSRRKAEQTPDCGHKYKKPGNYLVRITTYWNINYRDANGEGRMQTEFKQSLWIRIGENQVVNK</sequence>
<feature type="signal peptide" evidence="1">
    <location>
        <begin position="1"/>
        <end position="30"/>
    </location>
</feature>
<accession>A0A1L3MKB7</accession>
<dbReference type="KEGG" id="jte:ASJ30_14755"/>
<keyword evidence="4" id="KW-1185">Reference proteome</keyword>
<evidence type="ECO:0000259" key="2">
    <source>
        <dbReference type="PROSITE" id="PS50093"/>
    </source>
</evidence>
<evidence type="ECO:0000256" key="1">
    <source>
        <dbReference type="SAM" id="SignalP"/>
    </source>
</evidence>
<proteinExistence type="predicted"/>
<protein>
    <recommendedName>
        <fullName evidence="2">PKD domain-containing protein</fullName>
    </recommendedName>
</protein>
<dbReference type="EMBL" id="CP013290">
    <property type="protein sequence ID" value="APH02644.1"/>
    <property type="molecule type" value="Genomic_DNA"/>
</dbReference>
<dbReference type="PROSITE" id="PS50093">
    <property type="entry name" value="PKD"/>
    <property type="match status" value="1"/>
</dbReference>
<keyword evidence="1" id="KW-0732">Signal</keyword>
<gene>
    <name evidence="3" type="ORF">ASJ30_14755</name>
</gene>
<feature type="domain" description="PKD" evidence="2">
    <location>
        <begin position="228"/>
        <end position="271"/>
    </location>
</feature>
<dbReference type="AlphaFoldDB" id="A0A1L3MKB7"/>
<dbReference type="Proteomes" id="UP000182938">
    <property type="component" value="Chromosome"/>
</dbReference>
<evidence type="ECO:0000313" key="4">
    <source>
        <dbReference type="Proteomes" id="UP000182938"/>
    </source>
</evidence>
<dbReference type="RefSeq" id="WP_072625783.1">
    <property type="nucleotide sequence ID" value="NZ_CP013290.1"/>
</dbReference>
<evidence type="ECO:0000313" key="3">
    <source>
        <dbReference type="EMBL" id="APH02644.1"/>
    </source>
</evidence>
<feature type="chain" id="PRO_5038551566" description="PKD domain-containing protein" evidence="1">
    <location>
        <begin position="31"/>
        <end position="307"/>
    </location>
</feature>
<reference evidence="3 4" key="1">
    <citation type="submission" date="2015-11" db="EMBL/GenBank/DDBJ databases">
        <authorList>
            <person name="Zhang Y."/>
            <person name="Guo Z."/>
        </authorList>
    </citation>
    <scope>NUCLEOTIDE SEQUENCE [LARGE SCALE GENOMIC DNA]</scope>
    <source>
        <strain evidence="3 4">YFY001</strain>
    </source>
</reference>
<dbReference type="InterPro" id="IPR000601">
    <property type="entry name" value="PKD_dom"/>
</dbReference>